<sequence length="147" mass="16665">MNANLVFLTNLLSTWYLMGLIWMVQVVHYELFDRVGADQFARYETDHTRLITPIVALPMLIELISAMGLIAMSPAGFPRWAAWAGLALIGVVWLTTFFVSVPCHSTLVNGFDQDAYRKLVNTNWIRTIAWSLRGILLGYFTVRLING</sequence>
<dbReference type="OrthoDB" id="27509at2"/>
<feature type="transmembrane region" description="Helical" evidence="1">
    <location>
        <begin position="6"/>
        <end position="29"/>
    </location>
</feature>
<protein>
    <recommendedName>
        <fullName evidence="4">DUF1772 domain-containing protein</fullName>
    </recommendedName>
</protein>
<keyword evidence="1" id="KW-1133">Transmembrane helix</keyword>
<dbReference type="Proteomes" id="UP000315003">
    <property type="component" value="Chromosome"/>
</dbReference>
<keyword evidence="1" id="KW-0812">Transmembrane</keyword>
<organism evidence="2 3">
    <name type="scientific">Stieleria bergensis</name>
    <dbReference type="NCBI Taxonomy" id="2528025"/>
    <lineage>
        <taxon>Bacteria</taxon>
        <taxon>Pseudomonadati</taxon>
        <taxon>Planctomycetota</taxon>
        <taxon>Planctomycetia</taxon>
        <taxon>Pirellulales</taxon>
        <taxon>Pirellulaceae</taxon>
        <taxon>Stieleria</taxon>
    </lineage>
</organism>
<evidence type="ECO:0008006" key="4">
    <source>
        <dbReference type="Google" id="ProtNLM"/>
    </source>
</evidence>
<evidence type="ECO:0000313" key="2">
    <source>
        <dbReference type="EMBL" id="QDT62695.1"/>
    </source>
</evidence>
<accession>A0A517T2T5</accession>
<feature type="transmembrane region" description="Helical" evidence="1">
    <location>
        <begin position="50"/>
        <end position="74"/>
    </location>
</feature>
<keyword evidence="1" id="KW-0472">Membrane</keyword>
<keyword evidence="3" id="KW-1185">Reference proteome</keyword>
<gene>
    <name evidence="2" type="ORF">SV7mr_52450</name>
</gene>
<dbReference type="AlphaFoldDB" id="A0A517T2T5"/>
<reference evidence="2 3" key="1">
    <citation type="submission" date="2019-02" db="EMBL/GenBank/DDBJ databases">
        <title>Deep-cultivation of Planctomycetes and their phenomic and genomic characterization uncovers novel biology.</title>
        <authorList>
            <person name="Wiegand S."/>
            <person name="Jogler M."/>
            <person name="Boedeker C."/>
            <person name="Pinto D."/>
            <person name="Vollmers J."/>
            <person name="Rivas-Marin E."/>
            <person name="Kohn T."/>
            <person name="Peeters S.H."/>
            <person name="Heuer A."/>
            <person name="Rast P."/>
            <person name="Oberbeckmann S."/>
            <person name="Bunk B."/>
            <person name="Jeske O."/>
            <person name="Meyerdierks A."/>
            <person name="Storesund J.E."/>
            <person name="Kallscheuer N."/>
            <person name="Luecker S."/>
            <person name="Lage O.M."/>
            <person name="Pohl T."/>
            <person name="Merkel B.J."/>
            <person name="Hornburger P."/>
            <person name="Mueller R.-W."/>
            <person name="Bruemmer F."/>
            <person name="Labrenz M."/>
            <person name="Spormann A.M."/>
            <person name="Op den Camp H."/>
            <person name="Overmann J."/>
            <person name="Amann R."/>
            <person name="Jetten M.S.M."/>
            <person name="Mascher T."/>
            <person name="Medema M.H."/>
            <person name="Devos D.P."/>
            <person name="Kaster A.-K."/>
            <person name="Ovreas L."/>
            <person name="Rohde M."/>
            <person name="Galperin M.Y."/>
            <person name="Jogler C."/>
        </authorList>
    </citation>
    <scope>NUCLEOTIDE SEQUENCE [LARGE SCALE GENOMIC DNA]</scope>
    <source>
        <strain evidence="2 3">SV_7m_r</strain>
    </source>
</reference>
<evidence type="ECO:0000256" key="1">
    <source>
        <dbReference type="SAM" id="Phobius"/>
    </source>
</evidence>
<feature type="transmembrane region" description="Helical" evidence="1">
    <location>
        <begin position="80"/>
        <end position="103"/>
    </location>
</feature>
<feature type="transmembrane region" description="Helical" evidence="1">
    <location>
        <begin position="124"/>
        <end position="145"/>
    </location>
</feature>
<evidence type="ECO:0000313" key="3">
    <source>
        <dbReference type="Proteomes" id="UP000315003"/>
    </source>
</evidence>
<dbReference type="EMBL" id="CP036272">
    <property type="protein sequence ID" value="QDT62695.1"/>
    <property type="molecule type" value="Genomic_DNA"/>
</dbReference>
<name>A0A517T2T5_9BACT</name>
<dbReference type="RefSeq" id="WP_145277619.1">
    <property type="nucleotide sequence ID" value="NZ_CP036272.1"/>
</dbReference>
<proteinExistence type="predicted"/>